<feature type="compositionally biased region" description="Pro residues" evidence="1">
    <location>
        <begin position="19"/>
        <end position="32"/>
    </location>
</feature>
<feature type="region of interest" description="Disordered" evidence="1">
    <location>
        <begin position="1"/>
        <end position="193"/>
    </location>
</feature>
<organism evidence="2 3">
    <name type="scientific">Apiospora kogelbergensis</name>
    <dbReference type="NCBI Taxonomy" id="1337665"/>
    <lineage>
        <taxon>Eukaryota</taxon>
        <taxon>Fungi</taxon>
        <taxon>Dikarya</taxon>
        <taxon>Ascomycota</taxon>
        <taxon>Pezizomycotina</taxon>
        <taxon>Sordariomycetes</taxon>
        <taxon>Xylariomycetidae</taxon>
        <taxon>Amphisphaeriales</taxon>
        <taxon>Apiosporaceae</taxon>
        <taxon>Apiospora</taxon>
    </lineage>
</organism>
<dbReference type="EMBL" id="JAQQWP010000009">
    <property type="protein sequence ID" value="KAK8100832.1"/>
    <property type="molecule type" value="Genomic_DNA"/>
</dbReference>
<name>A0AAW0QDK8_9PEZI</name>
<feature type="compositionally biased region" description="Low complexity" evidence="1">
    <location>
        <begin position="55"/>
        <end position="73"/>
    </location>
</feature>
<feature type="compositionally biased region" description="Basic and acidic residues" evidence="1">
    <location>
        <begin position="144"/>
        <end position="176"/>
    </location>
</feature>
<comment type="caution">
    <text evidence="2">The sequence shown here is derived from an EMBL/GenBank/DDBJ whole genome shotgun (WGS) entry which is preliminary data.</text>
</comment>
<keyword evidence="3" id="KW-1185">Reference proteome</keyword>
<dbReference type="AlphaFoldDB" id="A0AAW0QDK8"/>
<proteinExistence type="predicted"/>
<dbReference type="Proteomes" id="UP001392437">
    <property type="component" value="Unassembled WGS sequence"/>
</dbReference>
<sequence length="193" mass="21504">MTQIKENIDEGMETVMYKPPHPVRTPPSPPQMSPFEVPPHGDSTMQAITPVEVVASSTPRSSSSSLYSTATLSNRDSPSPQPSYPAASSTGDSNRTRQSQQGPSRKRELKTFEQPLRGKTPWLSATEVDAGEEGKRMRQKNLRTRREAEERERVRKEKKAAEKQKKAAEKAAEKERKPKKKTSKGSLFGLGKE</sequence>
<protein>
    <submittedName>
        <fullName evidence="2">Uncharacterized protein</fullName>
    </submittedName>
</protein>
<reference evidence="2 3" key="1">
    <citation type="submission" date="2023-01" db="EMBL/GenBank/DDBJ databases">
        <title>Analysis of 21 Apiospora genomes using comparative genomics revels a genus with tremendous synthesis potential of carbohydrate active enzymes and secondary metabolites.</title>
        <authorList>
            <person name="Sorensen T."/>
        </authorList>
    </citation>
    <scope>NUCLEOTIDE SEQUENCE [LARGE SCALE GENOMIC DNA]</scope>
    <source>
        <strain evidence="2 3">CBS 117206</strain>
    </source>
</reference>
<feature type="compositionally biased region" description="Polar residues" evidence="1">
    <location>
        <begin position="90"/>
        <end position="103"/>
    </location>
</feature>
<evidence type="ECO:0000256" key="1">
    <source>
        <dbReference type="SAM" id="MobiDB-lite"/>
    </source>
</evidence>
<accession>A0AAW0QDK8</accession>
<evidence type="ECO:0000313" key="2">
    <source>
        <dbReference type="EMBL" id="KAK8100832.1"/>
    </source>
</evidence>
<gene>
    <name evidence="2" type="ORF">PG999_011206</name>
</gene>
<evidence type="ECO:0000313" key="3">
    <source>
        <dbReference type="Proteomes" id="UP001392437"/>
    </source>
</evidence>